<evidence type="ECO:0000313" key="3">
    <source>
        <dbReference type="Proteomes" id="UP001152747"/>
    </source>
</evidence>
<organism evidence="2 3">
    <name type="scientific">Caenorhabditis angaria</name>
    <dbReference type="NCBI Taxonomy" id="860376"/>
    <lineage>
        <taxon>Eukaryota</taxon>
        <taxon>Metazoa</taxon>
        <taxon>Ecdysozoa</taxon>
        <taxon>Nematoda</taxon>
        <taxon>Chromadorea</taxon>
        <taxon>Rhabditida</taxon>
        <taxon>Rhabditina</taxon>
        <taxon>Rhabditomorpha</taxon>
        <taxon>Rhabditoidea</taxon>
        <taxon>Rhabditidae</taxon>
        <taxon>Peloderinae</taxon>
        <taxon>Caenorhabditis</taxon>
    </lineage>
</organism>
<evidence type="ECO:0000256" key="1">
    <source>
        <dbReference type="SAM" id="MobiDB-lite"/>
    </source>
</evidence>
<feature type="region of interest" description="Disordered" evidence="1">
    <location>
        <begin position="37"/>
        <end position="66"/>
    </location>
</feature>
<dbReference type="OrthoDB" id="5793009at2759"/>
<dbReference type="EMBL" id="CANHGI010000001">
    <property type="protein sequence ID" value="CAI5438214.1"/>
    <property type="molecule type" value="Genomic_DNA"/>
</dbReference>
<proteinExistence type="predicted"/>
<feature type="compositionally biased region" description="Basic and acidic residues" evidence="1">
    <location>
        <begin position="49"/>
        <end position="60"/>
    </location>
</feature>
<accession>A0A9P1MSM1</accession>
<comment type="caution">
    <text evidence="2">The sequence shown here is derived from an EMBL/GenBank/DDBJ whole genome shotgun (WGS) entry which is preliminary data.</text>
</comment>
<keyword evidence="3" id="KW-1185">Reference proteome</keyword>
<reference evidence="2" key="1">
    <citation type="submission" date="2022-11" db="EMBL/GenBank/DDBJ databases">
        <authorList>
            <person name="Kikuchi T."/>
        </authorList>
    </citation>
    <scope>NUCLEOTIDE SEQUENCE</scope>
    <source>
        <strain evidence="2">PS1010</strain>
    </source>
</reference>
<protein>
    <submittedName>
        <fullName evidence="2">Uncharacterized protein</fullName>
    </submittedName>
</protein>
<gene>
    <name evidence="2" type="ORF">CAMP_LOCUS851</name>
</gene>
<sequence length="177" mass="20937">MPQFFECSFCQRLYSQHSLIIHQKNCLEQKKSEENVVKKPKRSKSSKRKREDVILPERPRTRSLSRSSIDTGQFRICYVCGTQFDVDSIEQHTIKCFQEWSDMAIPLSERFFINEPKQLNIPSIDGTINTFYENQRSVKSSRNCQIVRCRKCNARIAIHLAQSHQCTQYEPTIEFYF</sequence>
<evidence type="ECO:0000313" key="2">
    <source>
        <dbReference type="EMBL" id="CAI5438214.1"/>
    </source>
</evidence>
<feature type="compositionally biased region" description="Basic residues" evidence="1">
    <location>
        <begin position="38"/>
        <end position="48"/>
    </location>
</feature>
<dbReference type="Proteomes" id="UP001152747">
    <property type="component" value="Unassembled WGS sequence"/>
</dbReference>
<dbReference type="AlphaFoldDB" id="A0A9P1MSM1"/>
<name>A0A9P1MSM1_9PELO</name>